<dbReference type="GO" id="GO:0046872">
    <property type="term" value="F:metal ion binding"/>
    <property type="evidence" value="ECO:0007669"/>
    <property type="project" value="UniProtKB-KW"/>
</dbReference>
<dbReference type="Gene3D" id="1.10.1280.10">
    <property type="entry name" value="Di-copper center containing domain from catechol oxidase"/>
    <property type="match status" value="1"/>
</dbReference>
<protein>
    <submittedName>
        <fullName evidence="6">Tyrosinase family protein</fullName>
    </submittedName>
</protein>
<dbReference type="PANTHER" id="PTHR11474:SF76">
    <property type="entry name" value="SHKT DOMAIN-CONTAINING PROTEIN"/>
    <property type="match status" value="1"/>
</dbReference>
<dbReference type="KEGG" id="mfy:HH212_08295"/>
<proteinExistence type="predicted"/>
<dbReference type="Proteomes" id="UP000502415">
    <property type="component" value="Chromosome"/>
</dbReference>
<gene>
    <name evidence="6" type="ORF">HH212_08295</name>
</gene>
<keyword evidence="7" id="KW-1185">Reference proteome</keyword>
<dbReference type="PANTHER" id="PTHR11474">
    <property type="entry name" value="TYROSINASE FAMILY MEMBER"/>
    <property type="match status" value="1"/>
</dbReference>
<evidence type="ECO:0000256" key="1">
    <source>
        <dbReference type="ARBA" id="ARBA00022723"/>
    </source>
</evidence>
<keyword evidence="1" id="KW-0479">Metal-binding</keyword>
<evidence type="ECO:0000256" key="2">
    <source>
        <dbReference type="ARBA" id="ARBA00023008"/>
    </source>
</evidence>
<dbReference type="PROSITE" id="PS00497">
    <property type="entry name" value="TYROSINASE_1"/>
    <property type="match status" value="1"/>
</dbReference>
<feature type="chain" id="PRO_5031420981" evidence="3">
    <location>
        <begin position="39"/>
        <end position="570"/>
    </location>
</feature>
<feature type="domain" description="Tyrosinase copper-binding" evidence="4">
    <location>
        <begin position="101"/>
        <end position="118"/>
    </location>
</feature>
<sequence length="570" mass="62384">MFNASTTPPRHAFNPSRRNTLKKTAVSLCAGMLPLSLAGSIAGAATPAARYRRYNVSSGSRMSKRMLDSYARAVRAMLALPPEDPRNWYRHAVIHTLDCPHGNWWFLVWHRGYLGWFERICRELSNDPEFALPYWDWTSEQKVPAGLFEGVLDPNHNAYIPAAEDFERRFKGALAASSYWTSPGGTFDPRSQYGQLLARNVRFDADLMFDIVTDPSGRLFYDQPGARGLRRERPGFSAATVEAVAPDTIRAALAAPDFITFASPKSFNHATMAGFSVLEAKPHNAVHRCVGSHECNFIEPEGFMTDMLSSVDPLFYLHHANLDRLWDVWTRKQARLGLPTLPDGVELRTDLPDEQKSAEETATDYYRWAREPMLFFVDAQGRPVAQTRAGDYASTASFSYDYEAGSGEEAVTGQPRTQAGARRVYTGSVTSRRADAGGAAGATVKLPAGTLEQARTAGATVIANITLNFPEFAHHQPYVVILNGPDDPSGVDAGSPYYLATISMFGHKGHGGPVSYALPLGNKLAGAGMAQALAANGTLRVRVAPLHGMMGHHDMAAEPVELLGVTIETY</sequence>
<dbReference type="GO" id="GO:0016491">
    <property type="term" value="F:oxidoreductase activity"/>
    <property type="evidence" value="ECO:0007669"/>
    <property type="project" value="InterPro"/>
</dbReference>
<dbReference type="InterPro" id="IPR002227">
    <property type="entry name" value="Tyrosinase_Cu-bd"/>
</dbReference>
<dbReference type="PROSITE" id="PS00498">
    <property type="entry name" value="TYROSINASE_2"/>
    <property type="match status" value="1"/>
</dbReference>
<keyword evidence="2" id="KW-0186">Copper</keyword>
<feature type="domain" description="Tyrosinase copper-binding" evidence="5">
    <location>
        <begin position="312"/>
        <end position="323"/>
    </location>
</feature>
<evidence type="ECO:0000313" key="6">
    <source>
        <dbReference type="EMBL" id="QJE00026.1"/>
    </source>
</evidence>
<dbReference type="EMBL" id="CP051685">
    <property type="protein sequence ID" value="QJE00026.1"/>
    <property type="molecule type" value="Genomic_DNA"/>
</dbReference>
<dbReference type="PROSITE" id="PS51318">
    <property type="entry name" value="TAT"/>
    <property type="match status" value="1"/>
</dbReference>
<dbReference type="PRINTS" id="PR00092">
    <property type="entry name" value="TYROSINASE"/>
</dbReference>
<dbReference type="InterPro" id="IPR050316">
    <property type="entry name" value="Tyrosinase/Hemocyanin"/>
</dbReference>
<evidence type="ECO:0000259" key="4">
    <source>
        <dbReference type="PROSITE" id="PS00497"/>
    </source>
</evidence>
<name>A0A7Z2ZS25_9BURK</name>
<evidence type="ECO:0000259" key="5">
    <source>
        <dbReference type="PROSITE" id="PS00498"/>
    </source>
</evidence>
<dbReference type="SUPFAM" id="SSF48056">
    <property type="entry name" value="Di-copper centre-containing domain"/>
    <property type="match status" value="1"/>
</dbReference>
<feature type="signal peptide" evidence="3">
    <location>
        <begin position="1"/>
        <end position="38"/>
    </location>
</feature>
<reference evidence="6 7" key="1">
    <citation type="submission" date="2020-04" db="EMBL/GenBank/DDBJ databases">
        <title>Genome sequencing of novel species.</title>
        <authorList>
            <person name="Heo J."/>
            <person name="Kim S.-J."/>
            <person name="Kim J.-S."/>
            <person name="Hong S.-B."/>
            <person name="Kwon S.-W."/>
        </authorList>
    </citation>
    <scope>NUCLEOTIDE SEQUENCE [LARGE SCALE GENOMIC DNA]</scope>
    <source>
        <strain evidence="6 7">GN2-R2</strain>
    </source>
</reference>
<evidence type="ECO:0000256" key="3">
    <source>
        <dbReference type="SAM" id="SignalP"/>
    </source>
</evidence>
<dbReference type="AlphaFoldDB" id="A0A7Z2ZS25"/>
<accession>A0A7Z2ZS25</accession>
<dbReference type="RefSeq" id="WP_169434973.1">
    <property type="nucleotide sequence ID" value="NZ_CP051685.1"/>
</dbReference>
<keyword evidence="3" id="KW-0732">Signal</keyword>
<dbReference type="InterPro" id="IPR008922">
    <property type="entry name" value="Di-copper_centre_dom_sf"/>
</dbReference>
<organism evidence="6 7">
    <name type="scientific">Massilia forsythiae</name>
    <dbReference type="NCBI Taxonomy" id="2728020"/>
    <lineage>
        <taxon>Bacteria</taxon>
        <taxon>Pseudomonadati</taxon>
        <taxon>Pseudomonadota</taxon>
        <taxon>Betaproteobacteria</taxon>
        <taxon>Burkholderiales</taxon>
        <taxon>Oxalobacteraceae</taxon>
        <taxon>Telluria group</taxon>
        <taxon>Massilia</taxon>
    </lineage>
</organism>
<dbReference type="Pfam" id="PF00264">
    <property type="entry name" value="Tyrosinase"/>
    <property type="match status" value="1"/>
</dbReference>
<evidence type="ECO:0000313" key="7">
    <source>
        <dbReference type="Proteomes" id="UP000502415"/>
    </source>
</evidence>
<dbReference type="InterPro" id="IPR006311">
    <property type="entry name" value="TAT_signal"/>
</dbReference>